<reference evidence="1 2" key="1">
    <citation type="submission" date="2011-05" db="EMBL/GenBank/DDBJ databases">
        <title>Whole genome shotgun sequence of Gordonia alkanivorans NBRC 16433.</title>
        <authorList>
            <person name="Hosoyama A."/>
            <person name="Nakamura S."/>
            <person name="Takarada H."/>
            <person name="Tsuchikane K."/>
            <person name="Yamazaki S."/>
            <person name="Fujita N."/>
        </authorList>
    </citation>
    <scope>NUCLEOTIDE SEQUENCE [LARGE SCALE GENOMIC DNA]</scope>
    <source>
        <strain evidence="1 2">NBRC 16433</strain>
    </source>
</reference>
<evidence type="ECO:0000313" key="2">
    <source>
        <dbReference type="Proteomes" id="UP000003558"/>
    </source>
</evidence>
<sequence length="154" mass="16906">MAVTEQSNTPSSWRLIRYEDAHVESSGSQFFSYLIVSGVAAYANIRVELMPLVYIDVPDYWGIEVVGSVSFVALPAITPYEVRLPLDRAMGRKGIEVIGADGQSMRIDVTFEDRLNPDDGANLDLLHTKSGRTLGGRTLGGRTERIDTAIDDEA</sequence>
<dbReference type="eggNOG" id="ENOG5032KNS">
    <property type="taxonomic scope" value="Bacteria"/>
</dbReference>
<evidence type="ECO:0000313" key="1">
    <source>
        <dbReference type="EMBL" id="GAA14956.1"/>
    </source>
</evidence>
<protein>
    <submittedName>
        <fullName evidence="1">Uncharacterized protein</fullName>
    </submittedName>
</protein>
<name>F9W267_9ACTN</name>
<accession>F9W267</accession>
<proteinExistence type="predicted"/>
<dbReference type="AlphaFoldDB" id="F9W267"/>
<dbReference type="EMBL" id="BACI01000120">
    <property type="protein sequence ID" value="GAA14956.1"/>
    <property type="molecule type" value="Genomic_DNA"/>
</dbReference>
<dbReference type="Proteomes" id="UP000003558">
    <property type="component" value="Unassembled WGS sequence"/>
</dbReference>
<comment type="caution">
    <text evidence="1">The sequence shown here is derived from an EMBL/GenBank/DDBJ whole genome shotgun (WGS) entry which is preliminary data.</text>
</comment>
<organism evidence="1 2">
    <name type="scientific">Gordonia alkanivorans NBRC 16433</name>
    <dbReference type="NCBI Taxonomy" id="1027371"/>
    <lineage>
        <taxon>Bacteria</taxon>
        <taxon>Bacillati</taxon>
        <taxon>Actinomycetota</taxon>
        <taxon>Actinomycetes</taxon>
        <taxon>Mycobacteriales</taxon>
        <taxon>Gordoniaceae</taxon>
        <taxon>Gordonia</taxon>
    </lineage>
</organism>
<gene>
    <name evidence="1" type="ORF">GOALK_120_00130</name>
</gene>